<name>A0ABP0JPX5_9DINO</name>
<feature type="region of interest" description="Disordered" evidence="1">
    <location>
        <begin position="713"/>
        <end position="736"/>
    </location>
</feature>
<feature type="compositionally biased region" description="Low complexity" evidence="1">
    <location>
        <begin position="727"/>
        <end position="736"/>
    </location>
</feature>
<accession>A0ABP0JPX5</accession>
<keyword evidence="3" id="KW-1185">Reference proteome</keyword>
<sequence length="845" mass="94376">MQAVREAERLIESGLKVGIEKKVMDTFPELFRSAKGNLKTGMLGRWISQSKAQEWHKIPFEKMSAADRDAIKELPDWIREPLGMQKRMRFKGSSDVPAVVKERLLNMVEKVGCGGKKSKPTAGVVVTSKIKAEADSMLETYCKHLDKVAADEGKDAPPCKRKVSTRWVNRLLLSAGYKKRVPNTAGAYLPYDDSRMIKSRKAWHFRRMERNVRLDMCLNFDQVWKAAWSRPFQVWCKGNELDLHGKRHAVQQQLEGLQAGNREWETRSRRVKGKDARADCVDGSRHSITIVTSVWGNGEAGPLCIVLPLGFISAEEQLALQEQFQPAVHFISSGRGTHFMNSDSVVDYLENVVGPSFERRRATLAERYNQSFEEEYGALLADSFTGHHTETEGYDIQRQAFSKQFRILLPEKQPGGWSAAGQPCDAFHAPESWELDEDQWYCLPLLWQQVLNRRLSAYNASVQDAHAVFLNRLETCGEEHIKTRNAKKKHDAFCKQFNRLSISFSMFALQKGEGSVSAILISKTTGKEANKETYGKCVKRAKGDLIVNVTKGYRAFKFDIKEMMLEELLADSQVDSKQLRVVSITGRSRDIEEVRVHLNALSLQTARVLPRANLPSACKEDSNAQMGHNAQADDPCDDPELLEELSALALVECADCGAEDAAAAGAEIAAGPDGDMLDTEELEPEASDPEYLEDSGIEWKLENADKLLIIGEESSNQHGKMPEDAKPSPSSSSGKSCSFQDVPAYAFLDQVNLTQLPDVVGFGIGYHSTTNCWQVRYPAVGQASVARSFGVLKTRGYVSPCQALLECLLFVWKKHSQKNPGCHTALERVKTLQGALNVKLGFHIK</sequence>
<evidence type="ECO:0000256" key="1">
    <source>
        <dbReference type="SAM" id="MobiDB-lite"/>
    </source>
</evidence>
<dbReference type="EMBL" id="CAXAMM010008136">
    <property type="protein sequence ID" value="CAK9016511.1"/>
    <property type="molecule type" value="Genomic_DNA"/>
</dbReference>
<reference evidence="2 3" key="1">
    <citation type="submission" date="2024-02" db="EMBL/GenBank/DDBJ databases">
        <authorList>
            <person name="Chen Y."/>
            <person name="Shah S."/>
            <person name="Dougan E. K."/>
            <person name="Thang M."/>
            <person name="Chan C."/>
        </authorList>
    </citation>
    <scope>NUCLEOTIDE SEQUENCE [LARGE SCALE GENOMIC DNA]</scope>
</reference>
<feature type="region of interest" description="Disordered" evidence="1">
    <location>
        <begin position="670"/>
        <end position="693"/>
    </location>
</feature>
<feature type="compositionally biased region" description="Acidic residues" evidence="1">
    <location>
        <begin position="675"/>
        <end position="693"/>
    </location>
</feature>
<evidence type="ECO:0000313" key="2">
    <source>
        <dbReference type="EMBL" id="CAK9016511.1"/>
    </source>
</evidence>
<organism evidence="2 3">
    <name type="scientific">Durusdinium trenchii</name>
    <dbReference type="NCBI Taxonomy" id="1381693"/>
    <lineage>
        <taxon>Eukaryota</taxon>
        <taxon>Sar</taxon>
        <taxon>Alveolata</taxon>
        <taxon>Dinophyceae</taxon>
        <taxon>Suessiales</taxon>
        <taxon>Symbiodiniaceae</taxon>
        <taxon>Durusdinium</taxon>
    </lineage>
</organism>
<proteinExistence type="predicted"/>
<protein>
    <submittedName>
        <fullName evidence="2">Uncharacterized protein</fullName>
    </submittedName>
</protein>
<comment type="caution">
    <text evidence="2">The sequence shown here is derived from an EMBL/GenBank/DDBJ whole genome shotgun (WGS) entry which is preliminary data.</text>
</comment>
<evidence type="ECO:0000313" key="3">
    <source>
        <dbReference type="Proteomes" id="UP001642464"/>
    </source>
</evidence>
<dbReference type="Proteomes" id="UP001642464">
    <property type="component" value="Unassembled WGS sequence"/>
</dbReference>
<gene>
    <name evidence="2" type="ORF">SCF082_LOCUS13228</name>
</gene>